<evidence type="ECO:0000313" key="3">
    <source>
        <dbReference type="Proteomes" id="UP000230233"/>
    </source>
</evidence>
<dbReference type="EMBL" id="PDUG01000005">
    <property type="protein sequence ID" value="PIC24776.1"/>
    <property type="molecule type" value="Genomic_DNA"/>
</dbReference>
<evidence type="ECO:0000313" key="2">
    <source>
        <dbReference type="EMBL" id="PIC24776.1"/>
    </source>
</evidence>
<reference evidence="3" key="1">
    <citation type="submission" date="2017-10" db="EMBL/GenBank/DDBJ databases">
        <title>Rapid genome shrinkage in a self-fertile nematode reveals novel sperm competition proteins.</title>
        <authorList>
            <person name="Yin D."/>
            <person name="Schwarz E.M."/>
            <person name="Thomas C.G."/>
            <person name="Felde R.L."/>
            <person name="Korf I.F."/>
            <person name="Cutter A.D."/>
            <person name="Schartner C.M."/>
            <person name="Ralston E.J."/>
            <person name="Meyer B.J."/>
            <person name="Haag E.S."/>
        </authorList>
    </citation>
    <scope>NUCLEOTIDE SEQUENCE [LARGE SCALE GENOMIC DNA]</scope>
    <source>
        <strain evidence="3">JU1422</strain>
    </source>
</reference>
<proteinExistence type="predicted"/>
<sequence length="91" mass="10271">MSFLGHQDSKNNGFPVGRPLLLSPKPHDKIAEIGDSNRSQIAMKSVIGERRRQLFETSQDERNWESDLTAHPIKIGAKKWEPTDQTSTVVD</sequence>
<evidence type="ECO:0000256" key="1">
    <source>
        <dbReference type="SAM" id="MobiDB-lite"/>
    </source>
</evidence>
<gene>
    <name evidence="2" type="primary">Cnig_chr_V.g17965</name>
    <name evidence="2" type="ORF">B9Z55_017965</name>
</gene>
<name>A0A2G5TCK0_9PELO</name>
<keyword evidence="3" id="KW-1185">Reference proteome</keyword>
<accession>A0A2G5TCK0</accession>
<comment type="caution">
    <text evidence="2">The sequence shown here is derived from an EMBL/GenBank/DDBJ whole genome shotgun (WGS) entry which is preliminary data.</text>
</comment>
<organism evidence="2 3">
    <name type="scientific">Caenorhabditis nigoni</name>
    <dbReference type="NCBI Taxonomy" id="1611254"/>
    <lineage>
        <taxon>Eukaryota</taxon>
        <taxon>Metazoa</taxon>
        <taxon>Ecdysozoa</taxon>
        <taxon>Nematoda</taxon>
        <taxon>Chromadorea</taxon>
        <taxon>Rhabditida</taxon>
        <taxon>Rhabditina</taxon>
        <taxon>Rhabditomorpha</taxon>
        <taxon>Rhabditoidea</taxon>
        <taxon>Rhabditidae</taxon>
        <taxon>Peloderinae</taxon>
        <taxon>Caenorhabditis</taxon>
    </lineage>
</organism>
<protein>
    <submittedName>
        <fullName evidence="2">Uncharacterized protein</fullName>
    </submittedName>
</protein>
<dbReference type="Proteomes" id="UP000230233">
    <property type="component" value="Chromosome V"/>
</dbReference>
<feature type="region of interest" description="Disordered" evidence="1">
    <location>
        <begin position="1"/>
        <end position="25"/>
    </location>
</feature>
<dbReference type="AlphaFoldDB" id="A0A2G5TCK0"/>